<dbReference type="Proteomes" id="UP000640786">
    <property type="component" value="Unassembled WGS sequence"/>
</dbReference>
<dbReference type="RefSeq" id="WP_151111366.1">
    <property type="nucleotide sequence ID" value="NZ_JACSQO010000001.1"/>
</dbReference>
<name>A0ABR8R6F1_9BACI</name>
<protein>
    <recommendedName>
        <fullName evidence="3">Aminoglycoside phosphotransferase domain-containing protein</fullName>
    </recommendedName>
</protein>
<proteinExistence type="predicted"/>
<dbReference type="InterPro" id="IPR011009">
    <property type="entry name" value="Kinase-like_dom_sf"/>
</dbReference>
<evidence type="ECO:0000313" key="1">
    <source>
        <dbReference type="EMBL" id="MBD7943369.1"/>
    </source>
</evidence>
<gene>
    <name evidence="1" type="ORF">H9650_04485</name>
</gene>
<sequence length="367" mass="43322">MKKVEIDNIIGKFKNENIKMEGITELGEGAWHKVYRVERKNEDDLVLRVRKKIAYGEIQAFKDIDLITEYESAKAYYLQANQCMDSISPSFYEYYMDDSLVFNIESYMGGEKTFKSLELSEAFEVGEKIGNFLKIMHGKNPDLNGYGNLEWNGERLEGELQQEVSQIWQMDNDFYIRILNKLKDTNLSYNRDKVGNMILKLIEDRRKCPQKISLVNQDVTPENLIFNIDNLSIIDPYPRLDFDMKYAGFFVFCYNFLLPAYSNTDRYKKHSYNQYSNILTRIAEGFIEGYIEGNDYFYKNLLDEYILWILLEAYEHYEVLNEDVLNSKVRQQMGDEEMIKNRLALCLKELENAASDNAFPYLNYKME</sequence>
<evidence type="ECO:0008006" key="3">
    <source>
        <dbReference type="Google" id="ProtNLM"/>
    </source>
</evidence>
<dbReference type="SUPFAM" id="SSF56112">
    <property type="entry name" value="Protein kinase-like (PK-like)"/>
    <property type="match status" value="1"/>
</dbReference>
<dbReference type="EMBL" id="JACSQO010000001">
    <property type="protein sequence ID" value="MBD7943369.1"/>
    <property type="molecule type" value="Genomic_DNA"/>
</dbReference>
<organism evidence="1 2">
    <name type="scientific">Psychrobacillus faecigallinarum</name>
    <dbReference type="NCBI Taxonomy" id="2762235"/>
    <lineage>
        <taxon>Bacteria</taxon>
        <taxon>Bacillati</taxon>
        <taxon>Bacillota</taxon>
        <taxon>Bacilli</taxon>
        <taxon>Bacillales</taxon>
        <taxon>Bacillaceae</taxon>
        <taxon>Psychrobacillus</taxon>
    </lineage>
</organism>
<evidence type="ECO:0000313" key="2">
    <source>
        <dbReference type="Proteomes" id="UP000640786"/>
    </source>
</evidence>
<accession>A0ABR8R6F1</accession>
<reference evidence="1 2" key="1">
    <citation type="submission" date="2020-08" db="EMBL/GenBank/DDBJ databases">
        <title>A Genomic Blueprint of the Chicken Gut Microbiome.</title>
        <authorList>
            <person name="Gilroy R."/>
            <person name="Ravi A."/>
            <person name="Getino M."/>
            <person name="Pursley I."/>
            <person name="Horton D.L."/>
            <person name="Alikhan N.-F."/>
            <person name="Baker D."/>
            <person name="Gharbi K."/>
            <person name="Hall N."/>
            <person name="Watson M."/>
            <person name="Adriaenssens E.M."/>
            <person name="Foster-Nyarko E."/>
            <person name="Jarju S."/>
            <person name="Secka A."/>
            <person name="Antonio M."/>
            <person name="Oren A."/>
            <person name="Chaudhuri R."/>
            <person name="La Ragione R.M."/>
            <person name="Hildebrand F."/>
            <person name="Pallen M.J."/>
        </authorList>
    </citation>
    <scope>NUCLEOTIDE SEQUENCE [LARGE SCALE GENOMIC DNA]</scope>
    <source>
        <strain evidence="1 2">Sa2BUA9</strain>
    </source>
</reference>
<comment type="caution">
    <text evidence="1">The sequence shown here is derived from an EMBL/GenBank/DDBJ whole genome shotgun (WGS) entry which is preliminary data.</text>
</comment>
<keyword evidence="2" id="KW-1185">Reference proteome</keyword>